<dbReference type="Pfam" id="PF20714">
    <property type="entry name" value="HTH_64"/>
    <property type="match status" value="1"/>
</dbReference>
<evidence type="ECO:0000256" key="7">
    <source>
        <dbReference type="ARBA" id="ARBA00023159"/>
    </source>
</evidence>
<dbReference type="InterPro" id="IPR024187">
    <property type="entry name" value="Sig_transdc_resp-reg_cit/mal"/>
</dbReference>
<evidence type="ECO:0000256" key="5">
    <source>
        <dbReference type="ARBA" id="ARBA00023015"/>
    </source>
</evidence>
<keyword evidence="7" id="KW-0010">Activator</keyword>
<dbReference type="InterPro" id="IPR011006">
    <property type="entry name" value="CheY-like_superfamily"/>
</dbReference>
<evidence type="ECO:0000256" key="4">
    <source>
        <dbReference type="ARBA" id="ARBA00023012"/>
    </source>
</evidence>
<feature type="domain" description="Response regulatory" evidence="10">
    <location>
        <begin position="6"/>
        <end position="124"/>
    </location>
</feature>
<dbReference type="PROSITE" id="PS50110">
    <property type="entry name" value="RESPONSE_REGULATORY"/>
    <property type="match status" value="1"/>
</dbReference>
<proteinExistence type="predicted"/>
<dbReference type="CDD" id="cd19925">
    <property type="entry name" value="REC_citrate_TCS"/>
    <property type="match status" value="1"/>
</dbReference>
<keyword evidence="6" id="KW-0238">DNA-binding</keyword>
<dbReference type="AlphaFoldDB" id="A0A0M0KFG2"/>
<evidence type="ECO:0000256" key="8">
    <source>
        <dbReference type="ARBA" id="ARBA00023163"/>
    </source>
</evidence>
<protein>
    <submittedName>
        <fullName evidence="11">Transcriptional regulator</fullName>
    </submittedName>
</protein>
<dbReference type="SUPFAM" id="SSF52172">
    <property type="entry name" value="CheY-like"/>
    <property type="match status" value="1"/>
</dbReference>
<dbReference type="Gene3D" id="3.40.50.2300">
    <property type="match status" value="1"/>
</dbReference>
<comment type="caution">
    <text evidence="11">The sequence shown here is derived from an EMBL/GenBank/DDBJ whole genome shotgun (WGS) entry which is preliminary data.</text>
</comment>
<dbReference type="PANTHER" id="PTHR45526:SF6">
    <property type="entry name" value="TRANSCRIPTIONAL REGULATORY PROTEIN CITT"/>
    <property type="match status" value="1"/>
</dbReference>
<name>A0A0M0KFG2_ALKHA</name>
<evidence type="ECO:0000256" key="3">
    <source>
        <dbReference type="ARBA" id="ARBA00022553"/>
    </source>
</evidence>
<evidence type="ECO:0000256" key="1">
    <source>
        <dbReference type="ARBA" id="ARBA00004496"/>
    </source>
</evidence>
<evidence type="ECO:0000256" key="2">
    <source>
        <dbReference type="ARBA" id="ARBA00022490"/>
    </source>
</evidence>
<dbReference type="InterPro" id="IPR051271">
    <property type="entry name" value="2C-system_Tx_regulators"/>
</dbReference>
<dbReference type="GO" id="GO:0003700">
    <property type="term" value="F:DNA-binding transcription factor activity"/>
    <property type="evidence" value="ECO:0007669"/>
    <property type="project" value="InterPro"/>
</dbReference>
<comment type="subcellular location">
    <subcellularLocation>
        <location evidence="1">Cytoplasm</location>
    </subcellularLocation>
</comment>
<dbReference type="InterPro" id="IPR048714">
    <property type="entry name" value="DpiA-like_HTH"/>
</dbReference>
<dbReference type="SMART" id="SM00448">
    <property type="entry name" value="REC"/>
    <property type="match status" value="1"/>
</dbReference>
<keyword evidence="2" id="KW-0963">Cytoplasm</keyword>
<keyword evidence="3 9" id="KW-0597">Phosphoprotein</keyword>
<dbReference type="GO" id="GO:0000156">
    <property type="term" value="F:phosphorelay response regulator activity"/>
    <property type="evidence" value="ECO:0007669"/>
    <property type="project" value="TreeGrafter"/>
</dbReference>
<dbReference type="PIRSF" id="PIRSF006171">
    <property type="entry name" value="RR_citrat_malat"/>
    <property type="match status" value="1"/>
</dbReference>
<gene>
    <name evidence="11" type="ORF">AMD02_00795</name>
</gene>
<keyword evidence="8" id="KW-0804">Transcription</keyword>
<evidence type="ECO:0000256" key="6">
    <source>
        <dbReference type="ARBA" id="ARBA00023125"/>
    </source>
</evidence>
<evidence type="ECO:0000259" key="10">
    <source>
        <dbReference type="PROSITE" id="PS50110"/>
    </source>
</evidence>
<dbReference type="GeneID" id="87599384"/>
<keyword evidence="4" id="KW-0902">Two-component regulatory system</keyword>
<evidence type="ECO:0000313" key="11">
    <source>
        <dbReference type="EMBL" id="KOO37539.1"/>
    </source>
</evidence>
<feature type="modified residue" description="4-aspartylphosphate" evidence="9">
    <location>
        <position position="59"/>
    </location>
</feature>
<dbReference type="InterPro" id="IPR001789">
    <property type="entry name" value="Sig_transdc_resp-reg_receiver"/>
</dbReference>
<dbReference type="PATRIC" id="fig|136160.3.peg.344"/>
<dbReference type="GO" id="GO:0005737">
    <property type="term" value="C:cytoplasm"/>
    <property type="evidence" value="ECO:0007669"/>
    <property type="project" value="UniProtKB-SubCell"/>
</dbReference>
<sequence>MTKPYKVLIIEDDFRVAQIQEQMVNDHPNFHVISTCRTGAEALDYLSEKAAALDLILLDVYIPDVKGLELLWAIREKFRGVDIMMVTAAKEVATVQEALRGGIIDYLLKPVQKEVLHQRLDAYVQKRELFGERRQVSQEELDQLRQVQVQVQVGETPLPKGIDRLTLEKVVKALEEAETQGLTAMEGARLIGASRSTVRRYFEYLIHTKKAKAEVNYGDVGRPERRYFLC</sequence>
<dbReference type="Pfam" id="PF00072">
    <property type="entry name" value="Response_reg"/>
    <property type="match status" value="1"/>
</dbReference>
<dbReference type="EMBL" id="LILD01000001">
    <property type="protein sequence ID" value="KOO37539.1"/>
    <property type="molecule type" value="Genomic_DNA"/>
</dbReference>
<organism evidence="11">
    <name type="scientific">Halalkalibacterium halodurans</name>
    <name type="common">Bacillus halodurans</name>
    <dbReference type="NCBI Taxonomy" id="86665"/>
    <lineage>
        <taxon>Bacteria</taxon>
        <taxon>Bacillati</taxon>
        <taxon>Bacillota</taxon>
        <taxon>Bacilli</taxon>
        <taxon>Bacillales</taxon>
        <taxon>Bacillaceae</taxon>
        <taxon>Halalkalibacterium (ex Joshi et al. 2022)</taxon>
    </lineage>
</organism>
<dbReference type="PANTHER" id="PTHR45526">
    <property type="entry name" value="TRANSCRIPTIONAL REGULATORY PROTEIN DPIA"/>
    <property type="match status" value="1"/>
</dbReference>
<reference evidence="11" key="1">
    <citation type="submission" date="2015-08" db="EMBL/GenBank/DDBJ databases">
        <title>Complete DNA Sequence of Pseudomonas syringae pv. actinidiae, the Causal Agent of Kiwifruit Canker Disease.</title>
        <authorList>
            <person name="Rikkerink E.H.A."/>
            <person name="Fineran P.C."/>
        </authorList>
    </citation>
    <scope>NUCLEOTIDE SEQUENCE</scope>
    <source>
        <strain evidence="11">DSM 13666</strain>
    </source>
</reference>
<keyword evidence="5" id="KW-0805">Transcription regulation</keyword>
<evidence type="ECO:0000256" key="9">
    <source>
        <dbReference type="PROSITE-ProRule" id="PRU00169"/>
    </source>
</evidence>
<dbReference type="GO" id="GO:0003677">
    <property type="term" value="F:DNA binding"/>
    <property type="evidence" value="ECO:0007669"/>
    <property type="project" value="UniProtKB-KW"/>
</dbReference>
<dbReference type="RefSeq" id="WP_053430117.1">
    <property type="nucleotide sequence ID" value="NZ_CP040441.1"/>
</dbReference>
<accession>A0A0M0KFG2</accession>